<accession>A0A1H7NJ87</accession>
<evidence type="ECO:0000256" key="2">
    <source>
        <dbReference type="ARBA" id="ARBA00022598"/>
    </source>
</evidence>
<dbReference type="InterPro" id="IPR042099">
    <property type="entry name" value="ANL_N_sf"/>
</dbReference>
<dbReference type="GO" id="GO:0005524">
    <property type="term" value="F:ATP binding"/>
    <property type="evidence" value="ECO:0007669"/>
    <property type="project" value="UniProtKB-KW"/>
</dbReference>
<dbReference type="Gene3D" id="3.40.50.12780">
    <property type="entry name" value="N-terminal domain of ligase-like"/>
    <property type="match status" value="1"/>
</dbReference>
<evidence type="ECO:0000256" key="1">
    <source>
        <dbReference type="ARBA" id="ARBA00022428"/>
    </source>
</evidence>
<dbReference type="SUPFAM" id="SSF56801">
    <property type="entry name" value="Acetyl-CoA synthetase-like"/>
    <property type="match status" value="1"/>
</dbReference>
<evidence type="ECO:0000256" key="3">
    <source>
        <dbReference type="ARBA" id="ARBA00022741"/>
    </source>
</evidence>
<dbReference type="InterPro" id="IPR025110">
    <property type="entry name" value="AMP-bd_C"/>
</dbReference>
<dbReference type="InterPro" id="IPR000873">
    <property type="entry name" value="AMP-dep_synth/lig_dom"/>
</dbReference>
<feature type="domain" description="AMP-dependent synthetase/ligase" evidence="6">
    <location>
        <begin position="14"/>
        <end position="99"/>
    </location>
</feature>
<gene>
    <name evidence="8" type="ORF">SAMN05444515_1126</name>
</gene>
<name>A0A1H7NJ87_9GAMM</name>
<dbReference type="RefSeq" id="WP_090254194.1">
    <property type="nucleotide sequence ID" value="NZ_FOAA01000012.1"/>
</dbReference>
<dbReference type="Proteomes" id="UP000199256">
    <property type="component" value="Unassembled WGS sequence"/>
</dbReference>
<dbReference type="AlphaFoldDB" id="A0A1H7NJ87"/>
<dbReference type="InterPro" id="IPR045851">
    <property type="entry name" value="AMP-bd_C_sf"/>
</dbReference>
<evidence type="ECO:0000259" key="6">
    <source>
        <dbReference type="Pfam" id="PF00501"/>
    </source>
</evidence>
<keyword evidence="4" id="KW-0067">ATP-binding</keyword>
<keyword evidence="3" id="KW-0547">Nucleotide-binding</keyword>
<dbReference type="PANTHER" id="PTHR43767:SF1">
    <property type="entry name" value="NONRIBOSOMAL PEPTIDE SYNTHASE PES1 (EUROFUNG)-RELATED"/>
    <property type="match status" value="1"/>
</dbReference>
<keyword evidence="2 8" id="KW-0436">Ligase</keyword>
<dbReference type="GO" id="GO:0009234">
    <property type="term" value="P:menaquinone biosynthetic process"/>
    <property type="evidence" value="ECO:0007669"/>
    <property type="project" value="UniProtKB-KW"/>
</dbReference>
<evidence type="ECO:0000259" key="7">
    <source>
        <dbReference type="Pfam" id="PF13193"/>
    </source>
</evidence>
<reference evidence="9" key="1">
    <citation type="submission" date="2016-10" db="EMBL/GenBank/DDBJ databases">
        <authorList>
            <person name="Varghese N."/>
            <person name="Submissions S."/>
        </authorList>
    </citation>
    <scope>NUCLEOTIDE SEQUENCE [LARGE SCALE GENOMIC DNA]</scope>
    <source>
        <strain evidence="9">DSM 241</strain>
    </source>
</reference>
<proteinExistence type="predicted"/>
<feature type="domain" description="AMP-dependent synthetase/ligase" evidence="6">
    <location>
        <begin position="146"/>
        <end position="332"/>
    </location>
</feature>
<dbReference type="InterPro" id="IPR050237">
    <property type="entry name" value="ATP-dep_AMP-bd_enzyme"/>
</dbReference>
<dbReference type="PANTHER" id="PTHR43767">
    <property type="entry name" value="LONG-CHAIN-FATTY-ACID--COA LIGASE"/>
    <property type="match status" value="1"/>
</dbReference>
<dbReference type="EMBL" id="FOAA01000012">
    <property type="protein sequence ID" value="SEL23612.1"/>
    <property type="molecule type" value="Genomic_DNA"/>
</dbReference>
<evidence type="ECO:0000256" key="4">
    <source>
        <dbReference type="ARBA" id="ARBA00022840"/>
    </source>
</evidence>
<sequence length="477" mass="51778">MKPSADDTLPCLLDAAARHWPEHTALILPGQADLNFAQWSERVTERALSLKAQGVASQQWVVIRADRSADTLVDIFAVLRAGARLLPVNPALPSALVDALMAAHALDWRMPEPGGRVTAGPGGDTGTRPRPHAPAAAPTALQWRFPADDIRTGVLTSGSTGQPKVATHSYSNHLLSAEGANRAIPLRPGDRYLLSLPLFHVGGLAILFRCLLGGASLVLGGRAEDADHLAATGVTHLSMVETQLQRLLARGRPPPGLKAILLGGGPVRPSLLKEARSQGLPCWMSYGLTEMTSQVLSQAPDGRVRVLDHRQCRVDDNGEILVRGGTLFKGYLRDGTMDPATDDDGWFHTRDLGAWDEHSLRITGRLDNQFISGGENIQPETVEQALHQHTDVVRAVVVPCADHEFGQRPVAFVAVRAPLETEVLRAWLRERLPPFMVPVAFQALPAQADLKVKRQELAQRAEAREPEVLYPEDQIPV</sequence>
<organism evidence="8 9">
    <name type="scientific">Ectothiorhodospira marina</name>
    <dbReference type="NCBI Taxonomy" id="1396821"/>
    <lineage>
        <taxon>Bacteria</taxon>
        <taxon>Pseudomonadati</taxon>
        <taxon>Pseudomonadota</taxon>
        <taxon>Gammaproteobacteria</taxon>
        <taxon>Chromatiales</taxon>
        <taxon>Ectothiorhodospiraceae</taxon>
        <taxon>Ectothiorhodospira</taxon>
    </lineage>
</organism>
<evidence type="ECO:0000313" key="9">
    <source>
        <dbReference type="Proteomes" id="UP000199256"/>
    </source>
</evidence>
<feature type="domain" description="AMP-binding enzyme C-terminal" evidence="7">
    <location>
        <begin position="382"/>
        <end position="444"/>
    </location>
</feature>
<dbReference type="GO" id="GO:0008756">
    <property type="term" value="F:o-succinylbenzoate-CoA ligase activity"/>
    <property type="evidence" value="ECO:0007669"/>
    <property type="project" value="InterPro"/>
</dbReference>
<dbReference type="CDD" id="cd17630">
    <property type="entry name" value="OSB_MenE-like"/>
    <property type="match status" value="1"/>
</dbReference>
<keyword evidence="9" id="KW-1185">Reference proteome</keyword>
<evidence type="ECO:0000256" key="5">
    <source>
        <dbReference type="SAM" id="MobiDB-lite"/>
    </source>
</evidence>
<dbReference type="STRING" id="1396821.SAMN05444515_1126"/>
<dbReference type="Pfam" id="PF13193">
    <property type="entry name" value="AMP-binding_C"/>
    <property type="match status" value="1"/>
</dbReference>
<evidence type="ECO:0000313" key="8">
    <source>
        <dbReference type="EMBL" id="SEL23612.1"/>
    </source>
</evidence>
<dbReference type="InterPro" id="IPR010192">
    <property type="entry name" value="MenE"/>
</dbReference>
<dbReference type="NCBIfam" id="TIGR01923">
    <property type="entry name" value="menE"/>
    <property type="match status" value="1"/>
</dbReference>
<dbReference type="OrthoDB" id="9803968at2"/>
<dbReference type="Pfam" id="PF00501">
    <property type="entry name" value="AMP-binding"/>
    <property type="match status" value="2"/>
</dbReference>
<dbReference type="Gene3D" id="3.30.300.30">
    <property type="match status" value="1"/>
</dbReference>
<keyword evidence="1" id="KW-0474">Menaquinone biosynthesis</keyword>
<feature type="region of interest" description="Disordered" evidence="5">
    <location>
        <begin position="112"/>
        <end position="134"/>
    </location>
</feature>
<protein>
    <submittedName>
        <fullName evidence="8">O-succinylbenzoic acid--CoA ligase</fullName>
    </submittedName>
</protein>